<organism evidence="1 2">
    <name type="scientific">Zizania palustris</name>
    <name type="common">Northern wild rice</name>
    <dbReference type="NCBI Taxonomy" id="103762"/>
    <lineage>
        <taxon>Eukaryota</taxon>
        <taxon>Viridiplantae</taxon>
        <taxon>Streptophyta</taxon>
        <taxon>Embryophyta</taxon>
        <taxon>Tracheophyta</taxon>
        <taxon>Spermatophyta</taxon>
        <taxon>Magnoliopsida</taxon>
        <taxon>Liliopsida</taxon>
        <taxon>Poales</taxon>
        <taxon>Poaceae</taxon>
        <taxon>BOP clade</taxon>
        <taxon>Oryzoideae</taxon>
        <taxon>Oryzeae</taxon>
        <taxon>Zizaniinae</taxon>
        <taxon>Zizania</taxon>
    </lineage>
</organism>
<reference evidence="1" key="1">
    <citation type="journal article" date="2021" name="bioRxiv">
        <title>Whole Genome Assembly and Annotation of Northern Wild Rice, Zizania palustris L., Supports a Whole Genome Duplication in the Zizania Genus.</title>
        <authorList>
            <person name="Haas M."/>
            <person name="Kono T."/>
            <person name="Macchietto M."/>
            <person name="Millas R."/>
            <person name="McGilp L."/>
            <person name="Shao M."/>
            <person name="Duquette J."/>
            <person name="Hirsch C.N."/>
            <person name="Kimball J."/>
        </authorList>
    </citation>
    <scope>NUCLEOTIDE SEQUENCE</scope>
    <source>
        <tissue evidence="1">Fresh leaf tissue</tissue>
    </source>
</reference>
<dbReference type="EMBL" id="JAAALK010000086">
    <property type="protein sequence ID" value="KAG8082914.1"/>
    <property type="molecule type" value="Genomic_DNA"/>
</dbReference>
<name>A0A8J5THS4_ZIZPA</name>
<dbReference type="Proteomes" id="UP000729402">
    <property type="component" value="Unassembled WGS sequence"/>
</dbReference>
<evidence type="ECO:0000313" key="2">
    <source>
        <dbReference type="Proteomes" id="UP000729402"/>
    </source>
</evidence>
<dbReference type="AlphaFoldDB" id="A0A8J5THS4"/>
<accession>A0A8J5THS4</accession>
<gene>
    <name evidence="1" type="ORF">GUJ93_ZPchr0014g47222</name>
</gene>
<keyword evidence="2" id="KW-1185">Reference proteome</keyword>
<protein>
    <submittedName>
        <fullName evidence="1">Uncharacterized protein</fullName>
    </submittedName>
</protein>
<proteinExistence type="predicted"/>
<sequence length="265" mass="26724">MQTMAAATTVDGTTSCVEAAAHTPNSGTPNSGGAALCRAAATDSGVVSCRGLRQASEGSGAPLPGGVAAGPPGRRHCRWRLGEGSTALLSGGAAASQGSAALRPSGAATGLGPATLLLGGGSSPRSPSPSLPAPRCLLSWLRGRGPLWSTYSPRSAWRKSLRPPSWPCSGMCAGTQATGSSWRPGGDRTKIFSAVNLSSRLWIGSSLSSMASKRFIMAFNVSSTPPPDPVSSSKFMATEVEPISSDTKLSSAGILGELEGTKLLN</sequence>
<evidence type="ECO:0000313" key="1">
    <source>
        <dbReference type="EMBL" id="KAG8082914.1"/>
    </source>
</evidence>
<reference evidence="1" key="2">
    <citation type="submission" date="2021-02" db="EMBL/GenBank/DDBJ databases">
        <authorList>
            <person name="Kimball J.A."/>
            <person name="Haas M.W."/>
            <person name="Macchietto M."/>
            <person name="Kono T."/>
            <person name="Duquette J."/>
            <person name="Shao M."/>
        </authorList>
    </citation>
    <scope>NUCLEOTIDE SEQUENCE</scope>
    <source>
        <tissue evidence="1">Fresh leaf tissue</tissue>
    </source>
</reference>
<comment type="caution">
    <text evidence="1">The sequence shown here is derived from an EMBL/GenBank/DDBJ whole genome shotgun (WGS) entry which is preliminary data.</text>
</comment>